<dbReference type="RefSeq" id="XP_001447041.1">
    <property type="nucleotide sequence ID" value="XM_001447004.1"/>
</dbReference>
<dbReference type="EMBL" id="CT868341">
    <property type="protein sequence ID" value="CAK79644.1"/>
    <property type="molecule type" value="Genomic_DNA"/>
</dbReference>
<dbReference type="KEGG" id="ptm:GSPATT00014574001"/>
<sequence>MIIILQDIKNTKHCFSFRFKQEKSTIPAFEKKGLSQSRIIFINQNNIKKRNKTNQQLKLKIQRKNIISESLLVQMISEKYDMLKDDADDNTAYHHIQLSIVKLQEQVILGQI</sequence>
<dbReference type="AlphaFoldDB" id="A0D9C7"/>
<reference evidence="1 2" key="1">
    <citation type="journal article" date="2006" name="Nature">
        <title>Global trends of whole-genome duplications revealed by the ciliate Paramecium tetraurelia.</title>
        <authorList>
            <consortium name="Genoscope"/>
            <person name="Aury J.-M."/>
            <person name="Jaillon O."/>
            <person name="Duret L."/>
            <person name="Noel B."/>
            <person name="Jubin C."/>
            <person name="Porcel B.M."/>
            <person name="Segurens B."/>
            <person name="Daubin V."/>
            <person name="Anthouard V."/>
            <person name="Aiach N."/>
            <person name="Arnaiz O."/>
            <person name="Billaut A."/>
            <person name="Beisson J."/>
            <person name="Blanc I."/>
            <person name="Bouhouche K."/>
            <person name="Camara F."/>
            <person name="Duharcourt S."/>
            <person name="Guigo R."/>
            <person name="Gogendeau D."/>
            <person name="Katinka M."/>
            <person name="Keller A.-M."/>
            <person name="Kissmehl R."/>
            <person name="Klotz C."/>
            <person name="Koll F."/>
            <person name="Le Moue A."/>
            <person name="Lepere C."/>
            <person name="Malinsky S."/>
            <person name="Nowacki M."/>
            <person name="Nowak J.K."/>
            <person name="Plattner H."/>
            <person name="Poulain J."/>
            <person name="Ruiz F."/>
            <person name="Serrano V."/>
            <person name="Zagulski M."/>
            <person name="Dessen P."/>
            <person name="Betermier M."/>
            <person name="Weissenbach J."/>
            <person name="Scarpelli C."/>
            <person name="Schachter V."/>
            <person name="Sperling L."/>
            <person name="Meyer E."/>
            <person name="Cohen J."/>
            <person name="Wincker P."/>
        </authorList>
    </citation>
    <scope>NUCLEOTIDE SEQUENCE [LARGE SCALE GENOMIC DNA]</scope>
    <source>
        <strain evidence="1 2">Stock d4-2</strain>
    </source>
</reference>
<proteinExistence type="predicted"/>
<organism evidence="1 2">
    <name type="scientific">Paramecium tetraurelia</name>
    <dbReference type="NCBI Taxonomy" id="5888"/>
    <lineage>
        <taxon>Eukaryota</taxon>
        <taxon>Sar</taxon>
        <taxon>Alveolata</taxon>
        <taxon>Ciliophora</taxon>
        <taxon>Intramacronucleata</taxon>
        <taxon>Oligohymenophorea</taxon>
        <taxon>Peniculida</taxon>
        <taxon>Parameciidae</taxon>
        <taxon>Paramecium</taxon>
    </lineage>
</organism>
<dbReference type="InParanoid" id="A0D9C7"/>
<dbReference type="HOGENOM" id="CLU_2150733_0_0_1"/>
<keyword evidence="2" id="KW-1185">Reference proteome</keyword>
<gene>
    <name evidence="1" type="ORF">GSPATT00014574001</name>
</gene>
<evidence type="ECO:0000313" key="1">
    <source>
        <dbReference type="EMBL" id="CAK79644.1"/>
    </source>
</evidence>
<protein>
    <submittedName>
        <fullName evidence="1">Uncharacterized protein</fullName>
    </submittedName>
</protein>
<dbReference type="Proteomes" id="UP000000600">
    <property type="component" value="Unassembled WGS sequence"/>
</dbReference>
<dbReference type="GeneID" id="5032826"/>
<evidence type="ECO:0000313" key="2">
    <source>
        <dbReference type="Proteomes" id="UP000000600"/>
    </source>
</evidence>
<name>A0D9C7_PARTE</name>
<accession>A0D9C7</accession>